<gene>
    <name evidence="1" type="ORF">HNP25_001154</name>
</gene>
<evidence type="ECO:0000313" key="1">
    <source>
        <dbReference type="EMBL" id="MBB6002502.1"/>
    </source>
</evidence>
<protein>
    <submittedName>
        <fullName evidence="1">Uncharacterized protein</fullName>
    </submittedName>
</protein>
<keyword evidence="2" id="KW-1185">Reference proteome</keyword>
<dbReference type="Proteomes" id="UP000524404">
    <property type="component" value="Unassembled WGS sequence"/>
</dbReference>
<dbReference type="Pfam" id="PF22541">
    <property type="entry name" value="DUF7005"/>
    <property type="match status" value="1"/>
</dbReference>
<evidence type="ECO:0000313" key="2">
    <source>
        <dbReference type="Proteomes" id="UP000524404"/>
    </source>
</evidence>
<accession>A0A841EGL5</accession>
<proteinExistence type="predicted"/>
<comment type="caution">
    <text evidence="1">The sequence shown here is derived from an EMBL/GenBank/DDBJ whole genome shotgun (WGS) entry which is preliminary data.</text>
</comment>
<sequence>METTLSSLALKEESDGLSKELELYFQNKFSSQKAQPNSLLIDEPYISSWESYATDAIGGNAFSILKMCYPQLNFPIEEGINKTEDYINTVLKGKNTTVKRENTLNLIDPEGIEINIFESVAGKVPVIKVPNNQDFKQIIQSLLYKNNPISVPDSMGAVLINGINNWHRLHSLKQDWLANNPLENWNEEFAKNVLPNSELFKDRIIILSTKSYSNVSANSLAISESQWKLYSYSIRLEHECTHLLTLKKYGCASNNLHDELIADYVGITKTIGYYNMDWMLAFMGLENYPIYRKGARLENYLGSSDLSFENFEKLTRIIKNAIANIAGFDEELGKIDSASDQIARIDALCKVSVLEIASENGKYLLLSKYKEARMYCYD</sequence>
<dbReference type="EMBL" id="JACHKT010000006">
    <property type="protein sequence ID" value="MBB6002502.1"/>
    <property type="molecule type" value="Genomic_DNA"/>
</dbReference>
<dbReference type="RefSeq" id="WP_184131640.1">
    <property type="nucleotide sequence ID" value="NZ_JACHKT010000006.1"/>
</dbReference>
<name>A0A841EGL5_9BACT</name>
<organism evidence="1 2">
    <name type="scientific">Arcicella rosea</name>
    <dbReference type="NCBI Taxonomy" id="502909"/>
    <lineage>
        <taxon>Bacteria</taxon>
        <taxon>Pseudomonadati</taxon>
        <taxon>Bacteroidota</taxon>
        <taxon>Cytophagia</taxon>
        <taxon>Cytophagales</taxon>
        <taxon>Flectobacillaceae</taxon>
        <taxon>Arcicella</taxon>
    </lineage>
</organism>
<dbReference type="InterPro" id="IPR054274">
    <property type="entry name" value="DUF7005"/>
</dbReference>
<reference evidence="1 2" key="1">
    <citation type="submission" date="2020-08" db="EMBL/GenBank/DDBJ databases">
        <title>Functional genomics of gut bacteria from endangered species of beetles.</title>
        <authorList>
            <person name="Carlos-Shanley C."/>
        </authorList>
    </citation>
    <scope>NUCLEOTIDE SEQUENCE [LARGE SCALE GENOMIC DNA]</scope>
    <source>
        <strain evidence="1 2">S00070</strain>
    </source>
</reference>
<dbReference type="AlphaFoldDB" id="A0A841EGL5"/>